<keyword evidence="2" id="KW-0732">Signal</keyword>
<accession>A0A6A2YWZ9</accession>
<evidence type="ECO:0000256" key="1">
    <source>
        <dbReference type="SAM" id="Phobius"/>
    </source>
</evidence>
<dbReference type="Proteomes" id="UP000436088">
    <property type="component" value="Unassembled WGS sequence"/>
</dbReference>
<comment type="caution">
    <text evidence="3">The sequence shown here is derived from an EMBL/GenBank/DDBJ whole genome shotgun (WGS) entry which is preliminary data.</text>
</comment>
<proteinExistence type="predicted"/>
<evidence type="ECO:0000256" key="2">
    <source>
        <dbReference type="SAM" id="SignalP"/>
    </source>
</evidence>
<dbReference type="PANTHER" id="PTHR34376:SF2">
    <property type="entry name" value="SERINE PROTEASE INHIBITOR, KAZAL-TYPE FAMILY PROTEIN"/>
    <property type="match status" value="1"/>
</dbReference>
<dbReference type="AlphaFoldDB" id="A0A6A2YWZ9"/>
<feature type="chain" id="PRO_5025499399" evidence="2">
    <location>
        <begin position="30"/>
        <end position="136"/>
    </location>
</feature>
<organism evidence="3 4">
    <name type="scientific">Hibiscus syriacus</name>
    <name type="common">Rose of Sharon</name>
    <dbReference type="NCBI Taxonomy" id="106335"/>
    <lineage>
        <taxon>Eukaryota</taxon>
        <taxon>Viridiplantae</taxon>
        <taxon>Streptophyta</taxon>
        <taxon>Embryophyta</taxon>
        <taxon>Tracheophyta</taxon>
        <taxon>Spermatophyta</taxon>
        <taxon>Magnoliopsida</taxon>
        <taxon>eudicotyledons</taxon>
        <taxon>Gunneridae</taxon>
        <taxon>Pentapetalae</taxon>
        <taxon>rosids</taxon>
        <taxon>malvids</taxon>
        <taxon>Malvales</taxon>
        <taxon>Malvaceae</taxon>
        <taxon>Malvoideae</taxon>
        <taxon>Hibiscus</taxon>
    </lineage>
</organism>
<keyword evidence="4" id="KW-1185">Reference proteome</keyword>
<keyword evidence="1" id="KW-0812">Transmembrane</keyword>
<dbReference type="PANTHER" id="PTHR34376">
    <property type="entry name" value="SERINE PROTEASE INHIBITOR, KAZAL-TYPE FAMILY PROTEIN"/>
    <property type="match status" value="1"/>
</dbReference>
<gene>
    <name evidence="3" type="ORF">F3Y22_tig00111166pilonHSYRG00394</name>
</gene>
<sequence length="136" mass="14280">MAVLFLIPFSEHALLLLLSLLLLVPLSSSSSFRPQNPFSAIRLSSEANPCARSKLPDSCPVNCFMADPVCGDDGITYWCGCADAYCAGAKVAKIGFCEVGSNGGSGGKVSFPGQALLLVHIVWLILLGFAVFLGLI</sequence>
<dbReference type="OrthoDB" id="1916993at2759"/>
<name>A0A6A2YWZ9_HIBSY</name>
<feature type="signal peptide" evidence="2">
    <location>
        <begin position="1"/>
        <end position="29"/>
    </location>
</feature>
<keyword evidence="1" id="KW-0472">Membrane</keyword>
<feature type="transmembrane region" description="Helical" evidence="1">
    <location>
        <begin position="115"/>
        <end position="135"/>
    </location>
</feature>
<protein>
    <submittedName>
        <fullName evidence="3">Pentatricopeptide repeat-containing protein</fullName>
    </submittedName>
</protein>
<evidence type="ECO:0000313" key="3">
    <source>
        <dbReference type="EMBL" id="KAE8683946.1"/>
    </source>
</evidence>
<keyword evidence="1" id="KW-1133">Transmembrane helix</keyword>
<evidence type="ECO:0000313" key="4">
    <source>
        <dbReference type="Proteomes" id="UP000436088"/>
    </source>
</evidence>
<dbReference type="EMBL" id="VEPZ02001257">
    <property type="protein sequence ID" value="KAE8683946.1"/>
    <property type="molecule type" value="Genomic_DNA"/>
</dbReference>
<reference evidence="3" key="1">
    <citation type="submission" date="2019-09" db="EMBL/GenBank/DDBJ databases">
        <title>Draft genome information of white flower Hibiscus syriacus.</title>
        <authorList>
            <person name="Kim Y.-M."/>
        </authorList>
    </citation>
    <scope>NUCLEOTIDE SEQUENCE [LARGE SCALE GENOMIC DNA]</scope>
    <source>
        <strain evidence="3">YM2019G1</strain>
    </source>
</reference>